<name>A0A3M2VQY2_PSEYM</name>
<proteinExistence type="predicted"/>
<sequence length="29" mass="3008">PQVLDTWLAGVTTVDGKPGLEAAKAKLTQ</sequence>
<dbReference type="Gene3D" id="3.40.190.10">
    <property type="entry name" value="Periplasmic binding protein-like II"/>
    <property type="match status" value="1"/>
</dbReference>
<accession>A0A3M2VQY2</accession>
<feature type="non-terminal residue" evidence="1">
    <location>
        <position position="1"/>
    </location>
</feature>
<dbReference type="EMBL" id="RBNL01003956">
    <property type="protein sequence ID" value="RML41666.1"/>
    <property type="molecule type" value="Genomic_DNA"/>
</dbReference>
<reference evidence="1 2" key="1">
    <citation type="submission" date="2018-08" db="EMBL/GenBank/DDBJ databases">
        <title>Recombination of ecologically and evolutionarily significant loci maintains genetic cohesion in the Pseudomonas syringae species complex.</title>
        <authorList>
            <person name="Dillon M."/>
            <person name="Thakur S."/>
            <person name="Almeida R.N.D."/>
            <person name="Weir B.S."/>
            <person name="Guttman D.S."/>
        </authorList>
    </citation>
    <scope>NUCLEOTIDE SEQUENCE [LARGE SCALE GENOMIC DNA]</scope>
    <source>
        <strain evidence="1 2">88_10</strain>
    </source>
</reference>
<evidence type="ECO:0000313" key="2">
    <source>
        <dbReference type="Proteomes" id="UP000282378"/>
    </source>
</evidence>
<dbReference type="Proteomes" id="UP000282378">
    <property type="component" value="Unassembled WGS sequence"/>
</dbReference>
<organism evidence="1 2">
    <name type="scientific">Pseudomonas syringae pv. maculicola</name>
    <dbReference type="NCBI Taxonomy" id="59511"/>
    <lineage>
        <taxon>Bacteria</taxon>
        <taxon>Pseudomonadati</taxon>
        <taxon>Pseudomonadota</taxon>
        <taxon>Gammaproteobacteria</taxon>
        <taxon>Pseudomonadales</taxon>
        <taxon>Pseudomonadaceae</taxon>
        <taxon>Pseudomonas</taxon>
    </lineage>
</organism>
<protein>
    <submittedName>
        <fullName evidence="1">Uncharacterized protein</fullName>
    </submittedName>
</protein>
<comment type="caution">
    <text evidence="1">The sequence shown here is derived from an EMBL/GenBank/DDBJ whole genome shotgun (WGS) entry which is preliminary data.</text>
</comment>
<evidence type="ECO:0000313" key="1">
    <source>
        <dbReference type="EMBL" id="RML41666.1"/>
    </source>
</evidence>
<dbReference type="AlphaFoldDB" id="A0A3M2VQY2"/>
<gene>
    <name evidence="1" type="ORF">APX70_07505</name>
</gene>